<gene>
    <name evidence="3" type="ORF">GOBAR_AA17546</name>
</gene>
<organism evidence="3 4">
    <name type="scientific">Gossypium barbadense</name>
    <name type="common">Sea Island cotton</name>
    <name type="synonym">Hibiscus barbadensis</name>
    <dbReference type="NCBI Taxonomy" id="3634"/>
    <lineage>
        <taxon>Eukaryota</taxon>
        <taxon>Viridiplantae</taxon>
        <taxon>Streptophyta</taxon>
        <taxon>Embryophyta</taxon>
        <taxon>Tracheophyta</taxon>
        <taxon>Spermatophyta</taxon>
        <taxon>Magnoliopsida</taxon>
        <taxon>eudicotyledons</taxon>
        <taxon>Gunneridae</taxon>
        <taxon>Pentapetalae</taxon>
        <taxon>rosids</taxon>
        <taxon>malvids</taxon>
        <taxon>Malvales</taxon>
        <taxon>Malvaceae</taxon>
        <taxon>Malvoideae</taxon>
        <taxon>Gossypium</taxon>
    </lineage>
</organism>
<sequence length="98" mass="11016">MNAHVNGEEDGEEEIEDVARSADASDKMMTSSLKKTPMMLMMVLDESNGADLEISKREKDRLKEMQKLKKQKIQEILDTQNAASDAEYSGEKILFCSS</sequence>
<evidence type="ECO:0000256" key="1">
    <source>
        <dbReference type="SAM" id="Coils"/>
    </source>
</evidence>
<reference evidence="3 4" key="1">
    <citation type="submission" date="2015-01" db="EMBL/GenBank/DDBJ databases">
        <title>Genome of allotetraploid Gossypium barbadense reveals genomic plasticity and fiber elongation in cotton evolution.</title>
        <authorList>
            <person name="Chen X."/>
            <person name="Liu X."/>
            <person name="Zhao B."/>
            <person name="Zheng H."/>
            <person name="Hu Y."/>
            <person name="Lu G."/>
            <person name="Yang C."/>
            <person name="Chen J."/>
            <person name="Shan C."/>
            <person name="Zhang L."/>
            <person name="Zhou Y."/>
            <person name="Wang L."/>
            <person name="Guo W."/>
            <person name="Bai Y."/>
            <person name="Ruan J."/>
            <person name="Shangguan X."/>
            <person name="Mao Y."/>
            <person name="Jiang J."/>
            <person name="Zhu Y."/>
            <person name="Lei J."/>
            <person name="Kang H."/>
            <person name="Chen S."/>
            <person name="He X."/>
            <person name="Wang R."/>
            <person name="Wang Y."/>
            <person name="Chen J."/>
            <person name="Wang L."/>
            <person name="Yu S."/>
            <person name="Wang B."/>
            <person name="Wei J."/>
            <person name="Song S."/>
            <person name="Lu X."/>
            <person name="Gao Z."/>
            <person name="Gu W."/>
            <person name="Deng X."/>
            <person name="Ma D."/>
            <person name="Wang S."/>
            <person name="Liang W."/>
            <person name="Fang L."/>
            <person name="Cai C."/>
            <person name="Zhu X."/>
            <person name="Zhou B."/>
            <person name="Zhang Y."/>
            <person name="Chen Z."/>
            <person name="Xu S."/>
            <person name="Zhu R."/>
            <person name="Wang S."/>
            <person name="Zhang T."/>
            <person name="Zhao G."/>
        </authorList>
    </citation>
    <scope>NUCLEOTIDE SEQUENCE [LARGE SCALE GENOMIC DNA]</scope>
    <source>
        <strain evidence="4">cv. Xinhai21</strain>
        <tissue evidence="3">Leaf</tissue>
    </source>
</reference>
<dbReference type="AlphaFoldDB" id="A0A2P5XID9"/>
<evidence type="ECO:0000313" key="4">
    <source>
        <dbReference type="Proteomes" id="UP000239757"/>
    </source>
</evidence>
<name>A0A2P5XID9_GOSBA</name>
<evidence type="ECO:0000313" key="3">
    <source>
        <dbReference type="EMBL" id="PPS03118.1"/>
    </source>
</evidence>
<dbReference type="Proteomes" id="UP000239757">
    <property type="component" value="Unassembled WGS sequence"/>
</dbReference>
<feature type="compositionally biased region" description="Basic and acidic residues" evidence="2">
    <location>
        <begin position="17"/>
        <end position="26"/>
    </location>
</feature>
<dbReference type="OrthoDB" id="1746851at2759"/>
<evidence type="ECO:0000256" key="2">
    <source>
        <dbReference type="SAM" id="MobiDB-lite"/>
    </source>
</evidence>
<protein>
    <submittedName>
        <fullName evidence="3">Uncharacterized protein</fullName>
    </submittedName>
</protein>
<feature type="coiled-coil region" evidence="1">
    <location>
        <begin position="55"/>
        <end position="82"/>
    </location>
</feature>
<dbReference type="EMBL" id="KZ664804">
    <property type="protein sequence ID" value="PPS03118.1"/>
    <property type="molecule type" value="Genomic_DNA"/>
</dbReference>
<proteinExistence type="predicted"/>
<keyword evidence="1" id="KW-0175">Coiled coil</keyword>
<feature type="region of interest" description="Disordered" evidence="2">
    <location>
        <begin position="1"/>
        <end position="29"/>
    </location>
</feature>
<accession>A0A2P5XID9</accession>